<comment type="caution">
    <text evidence="1">The sequence shown here is derived from an EMBL/GenBank/DDBJ whole genome shotgun (WGS) entry which is preliminary data.</text>
</comment>
<protein>
    <submittedName>
        <fullName evidence="1">Uncharacterized protein</fullName>
    </submittedName>
</protein>
<gene>
    <name evidence="1" type="ORF">GCM10009665_56960</name>
</gene>
<evidence type="ECO:0000313" key="1">
    <source>
        <dbReference type="EMBL" id="GAA1259513.1"/>
    </source>
</evidence>
<evidence type="ECO:0000313" key="2">
    <source>
        <dbReference type="Proteomes" id="UP001500037"/>
    </source>
</evidence>
<dbReference type="EMBL" id="BAAALF010000134">
    <property type="protein sequence ID" value="GAA1259513.1"/>
    <property type="molecule type" value="Genomic_DNA"/>
</dbReference>
<keyword evidence="2" id="KW-1185">Reference proteome</keyword>
<organism evidence="1 2">
    <name type="scientific">Kitasatospora nipponensis</name>
    <dbReference type="NCBI Taxonomy" id="258049"/>
    <lineage>
        <taxon>Bacteria</taxon>
        <taxon>Bacillati</taxon>
        <taxon>Actinomycetota</taxon>
        <taxon>Actinomycetes</taxon>
        <taxon>Kitasatosporales</taxon>
        <taxon>Streptomycetaceae</taxon>
        <taxon>Kitasatospora</taxon>
    </lineage>
</organism>
<name>A0ABN1WS51_9ACTN</name>
<proteinExistence type="predicted"/>
<sequence>MCGRRLGEAVQQGFALGGGPGIGPTGGEIVRLIELRQRESGVARERVALCLLLECQGSDAGGGAWCAPSGFAVR</sequence>
<dbReference type="Proteomes" id="UP001500037">
    <property type="component" value="Unassembled WGS sequence"/>
</dbReference>
<accession>A0ABN1WS51</accession>
<reference evidence="1 2" key="1">
    <citation type="journal article" date="2019" name="Int. J. Syst. Evol. Microbiol.">
        <title>The Global Catalogue of Microorganisms (GCM) 10K type strain sequencing project: providing services to taxonomists for standard genome sequencing and annotation.</title>
        <authorList>
            <consortium name="The Broad Institute Genomics Platform"/>
            <consortium name="The Broad Institute Genome Sequencing Center for Infectious Disease"/>
            <person name="Wu L."/>
            <person name="Ma J."/>
        </authorList>
    </citation>
    <scope>NUCLEOTIDE SEQUENCE [LARGE SCALE GENOMIC DNA]</scope>
    <source>
        <strain evidence="1 2">JCM 13004</strain>
    </source>
</reference>